<dbReference type="Gene3D" id="3.30.70.330">
    <property type="match status" value="1"/>
</dbReference>
<feature type="compositionally biased region" description="Basic residues" evidence="2">
    <location>
        <begin position="309"/>
        <end position="323"/>
    </location>
</feature>
<dbReference type="EMBL" id="JANTQA010000020">
    <property type="protein sequence ID" value="KAJ3446522.1"/>
    <property type="molecule type" value="Genomic_DNA"/>
</dbReference>
<feature type="compositionally biased region" description="Low complexity" evidence="2">
    <location>
        <begin position="612"/>
        <end position="642"/>
    </location>
</feature>
<sequence length="1070" mass="125831">MNEAHEFTGYSVLDKLRTEFGEHEGSLFYGLGHDDPRSPFLFQSIVLNVDQQEDYNIPMNQEISGNENEKNNDSKEKEKENKKENEKENENENENEKENQIATRLGIKRLWDSKKKKTIFNCRTSRNNTSAKGLTSEMIAKRREAMKRIVDGFLQENILKREKGQCECIFDGKKFDSYKECVKHIKTNYKDQIIKTLRSMSTFDFEEEPLGDFLTKMSYINYIRPNVIERSYTLPAISGSSTVAPYLICHSEEEERILSQQAKNNPKYMYQNSPKPSLTENEICEIEKTLFGRVLTINKGESNKNKKDQKNKKRQQQNKKKNQNNKSLATSANNSNNNNKKDNKNSKAQNQRKGKANKNKNKKNVIQNKKETKESNNNPTSEDKLKNNEKENEQNSQKRNNKRKNNRRGGGGSQSNSKNSKSNQKKNVKAIDVKGMGLSKEIIEKSKIEIAEKLTEEIISSVVNSFCIKIVSKTVAQERKIYKKVLRKKEAIEKKKREKKEKIMKDFKNKTQNETAILLFEELKNQFLEKELNDLVNETIDEISKEKKEQEEIEKNKLKQKEKEQEKILIRQKQEREQVNLQKQQKQLHLEQQQQKHQNNHFLKDENQKFSNNNNNNNNLNPNLYPNNHNQNPNVNVNNPNINKQTNQFFQFLNQNRFSENKNYDSSNQLQKKQPDQNLKIPIHNMRSYPQYVDKNWNNQNGYYMNNYTNSFPQMGNMRPFDTLFGMVNDPFQKNINTNRGMPLYPNQKTQEQGLQSNQQNMTNEQKYYQNFDENNNRFLRNDFGYYGTDDFHKLGFESEYQPFFTKRTLEENEYFRQELINKENQLLQQQQQQQIEQKQRKQLDLKTEIQELIMLKSTPEEFGLNSDLCVVVSGINYQIKQKQLLVSFFKNCKVAIDKNNNTKIEFLYRTESRYCFVEFETKKDVENALRYDSSRLLNVFLRIFNPPKRKLKNIFTNKSGQKFVLNSKTKNAYFDVLMRSDSLESNESDNIVQDDNNVLKNKVNNTTSSSSSSSTINIKKDNLISLSNSSSFNLFKKDNLNLNKNDNSNFKNNSLTNNGWPTKFSIQKK</sequence>
<feature type="compositionally biased region" description="Low complexity" evidence="2">
    <location>
        <begin position="324"/>
        <end position="338"/>
    </location>
</feature>
<dbReference type="InterPro" id="IPR035979">
    <property type="entry name" value="RBD_domain_sf"/>
</dbReference>
<feature type="coiled-coil region" evidence="1">
    <location>
        <begin position="817"/>
        <end position="849"/>
    </location>
</feature>
<keyword evidence="1" id="KW-0175">Coiled coil</keyword>
<evidence type="ECO:0000313" key="3">
    <source>
        <dbReference type="EMBL" id="KAJ3446522.1"/>
    </source>
</evidence>
<organism evidence="3 4">
    <name type="scientific">Anaeramoeba flamelloides</name>
    <dbReference type="NCBI Taxonomy" id="1746091"/>
    <lineage>
        <taxon>Eukaryota</taxon>
        <taxon>Metamonada</taxon>
        <taxon>Anaeramoebidae</taxon>
        <taxon>Anaeramoeba</taxon>
    </lineage>
</organism>
<feature type="region of interest" description="Disordered" evidence="2">
    <location>
        <begin position="606"/>
        <end position="642"/>
    </location>
</feature>
<dbReference type="GO" id="GO:0003676">
    <property type="term" value="F:nucleic acid binding"/>
    <property type="evidence" value="ECO:0007669"/>
    <property type="project" value="InterPro"/>
</dbReference>
<feature type="compositionally biased region" description="Basic and acidic residues" evidence="2">
    <location>
        <begin position="67"/>
        <end position="99"/>
    </location>
</feature>
<evidence type="ECO:0000313" key="4">
    <source>
        <dbReference type="Proteomes" id="UP001146793"/>
    </source>
</evidence>
<dbReference type="SUPFAM" id="SSF54928">
    <property type="entry name" value="RNA-binding domain, RBD"/>
    <property type="match status" value="1"/>
</dbReference>
<name>A0AAV8A1A6_9EUKA</name>
<accession>A0AAV8A1A6</accession>
<gene>
    <name evidence="3" type="ORF">M0812_08332</name>
</gene>
<feature type="compositionally biased region" description="Basic and acidic residues" evidence="2">
    <location>
        <begin position="381"/>
        <end position="393"/>
    </location>
</feature>
<comment type="caution">
    <text evidence="3">The sequence shown here is derived from an EMBL/GenBank/DDBJ whole genome shotgun (WGS) entry which is preliminary data.</text>
</comment>
<reference evidence="3" key="1">
    <citation type="submission" date="2022-08" db="EMBL/GenBank/DDBJ databases">
        <title>Novel sulphate-reducing endosymbionts in the free-living metamonad Anaeramoeba.</title>
        <authorList>
            <person name="Jerlstrom-Hultqvist J."/>
            <person name="Cepicka I."/>
            <person name="Gallot-Lavallee L."/>
            <person name="Salas-Leiva D."/>
            <person name="Curtis B.A."/>
            <person name="Zahonova K."/>
            <person name="Pipaliya S."/>
            <person name="Dacks J."/>
            <person name="Roger A.J."/>
        </authorList>
    </citation>
    <scope>NUCLEOTIDE SEQUENCE</scope>
    <source>
        <strain evidence="3">Busselton2</strain>
    </source>
</reference>
<proteinExistence type="predicted"/>
<feature type="region of interest" description="Disordered" evidence="2">
    <location>
        <begin position="58"/>
        <end position="101"/>
    </location>
</feature>
<feature type="region of interest" description="Disordered" evidence="2">
    <location>
        <begin position="546"/>
        <end position="565"/>
    </location>
</feature>
<dbReference type="AlphaFoldDB" id="A0AAV8A1A6"/>
<feature type="region of interest" description="Disordered" evidence="2">
    <location>
        <begin position="297"/>
        <end position="430"/>
    </location>
</feature>
<evidence type="ECO:0000256" key="1">
    <source>
        <dbReference type="SAM" id="Coils"/>
    </source>
</evidence>
<dbReference type="InterPro" id="IPR012677">
    <property type="entry name" value="Nucleotide-bd_a/b_plait_sf"/>
</dbReference>
<dbReference type="Proteomes" id="UP001146793">
    <property type="component" value="Unassembled WGS sequence"/>
</dbReference>
<feature type="compositionally biased region" description="Basic residues" evidence="2">
    <location>
        <begin position="350"/>
        <end position="363"/>
    </location>
</feature>
<evidence type="ECO:0000256" key="2">
    <source>
        <dbReference type="SAM" id="MobiDB-lite"/>
    </source>
</evidence>
<protein>
    <submittedName>
        <fullName evidence="3">Snf5</fullName>
    </submittedName>
</protein>